<dbReference type="RefSeq" id="WP_007310322.1">
    <property type="nucleotide sequence ID" value="NZ_AESD01000309.1"/>
</dbReference>
<feature type="domain" description="HEPN" evidence="2">
    <location>
        <begin position="8"/>
        <end position="121"/>
    </location>
</feature>
<dbReference type="Proteomes" id="UP000003477">
    <property type="component" value="Unassembled WGS sequence"/>
</dbReference>
<dbReference type="Gene3D" id="1.20.120.330">
    <property type="entry name" value="Nucleotidyltransferases domain 2"/>
    <property type="match status" value="1"/>
</dbReference>
<evidence type="ECO:0000313" key="4">
    <source>
        <dbReference type="Proteomes" id="UP000003477"/>
    </source>
</evidence>
<gene>
    <name evidence="3" type="ORF">CWATWH0003_2001</name>
</gene>
<reference evidence="3 4" key="1">
    <citation type="journal article" date="2011" name="Front. Microbiol.">
        <title>Two Strains of Crocosphaera watsonii with Highly Conserved Genomes are Distinguished by Strain-Specific Features.</title>
        <authorList>
            <person name="Bench S.R."/>
            <person name="Ilikchyan I.N."/>
            <person name="Tripp H.J."/>
            <person name="Zehr J.P."/>
        </authorList>
    </citation>
    <scope>NUCLEOTIDE SEQUENCE [LARGE SCALE GENOMIC DNA]</scope>
    <source>
        <strain evidence="3 4">WH 0003</strain>
    </source>
</reference>
<accession>G5J3C3</accession>
<dbReference type="GeneID" id="88765732"/>
<name>G5J3C3_CROWT</name>
<evidence type="ECO:0000259" key="2">
    <source>
        <dbReference type="Pfam" id="PF05168"/>
    </source>
</evidence>
<dbReference type="InterPro" id="IPR052226">
    <property type="entry name" value="UPF0332_toxin"/>
</dbReference>
<dbReference type="PANTHER" id="PTHR36565:SF1">
    <property type="entry name" value="UPF0332 PROTEIN TM_1000"/>
    <property type="match status" value="1"/>
</dbReference>
<proteinExistence type="inferred from homology"/>
<comment type="caution">
    <text evidence="3">The sequence shown here is derived from an EMBL/GenBank/DDBJ whole genome shotgun (WGS) entry which is preliminary data.</text>
</comment>
<dbReference type="PATRIC" id="fig|423471.3.peg.1875"/>
<sequence length="126" mass="14245">MTPEQQGFLTKAERSLEAAKTLKEEGFNEFAVSRAYYAMFYVASALLEGEGLSFSKHSAVISALGERFAKNNRIPKDYHRYLIDAQAQRNRGDYNIDPNISESDAQLLISRAETFLDFVIKNIDSL</sequence>
<dbReference type="PANTHER" id="PTHR36565">
    <property type="entry name" value="UPF0332 PROTEIN TM_1000"/>
    <property type="match status" value="1"/>
</dbReference>
<evidence type="ECO:0000313" key="3">
    <source>
        <dbReference type="EMBL" id="EHJ13316.1"/>
    </source>
</evidence>
<dbReference type="Pfam" id="PF05168">
    <property type="entry name" value="HEPN"/>
    <property type="match status" value="1"/>
</dbReference>
<evidence type="ECO:0000256" key="1">
    <source>
        <dbReference type="ARBA" id="ARBA00038248"/>
    </source>
</evidence>
<comment type="similarity">
    <text evidence="1">Belongs to the UPF0332 family.</text>
</comment>
<protein>
    <recommendedName>
        <fullName evidence="2">HEPN domain-containing protein</fullName>
    </recommendedName>
</protein>
<dbReference type="AlphaFoldDB" id="G5J3C3"/>
<dbReference type="EMBL" id="AESD01000309">
    <property type="protein sequence ID" value="EHJ13316.1"/>
    <property type="molecule type" value="Genomic_DNA"/>
</dbReference>
<organism evidence="3 4">
    <name type="scientific">Crocosphaera watsonii WH 0003</name>
    <dbReference type="NCBI Taxonomy" id="423471"/>
    <lineage>
        <taxon>Bacteria</taxon>
        <taxon>Bacillati</taxon>
        <taxon>Cyanobacteriota</taxon>
        <taxon>Cyanophyceae</taxon>
        <taxon>Oscillatoriophycideae</taxon>
        <taxon>Chroococcales</taxon>
        <taxon>Aphanothecaceae</taxon>
        <taxon>Crocosphaera</taxon>
    </lineage>
</organism>
<dbReference type="InterPro" id="IPR007842">
    <property type="entry name" value="HEPN_dom"/>
</dbReference>